<dbReference type="AlphaFoldDB" id="A0A6N2KBT5"/>
<proteinExistence type="predicted"/>
<name>A0A6N2KBT5_SALVM</name>
<dbReference type="InterPro" id="IPR004038">
    <property type="entry name" value="Ribosomal_eL8/eL30/eS12/Gad45"/>
</dbReference>
<organism evidence="4">
    <name type="scientific">Salix viminalis</name>
    <name type="common">Common osier</name>
    <name type="synonym">Basket willow</name>
    <dbReference type="NCBI Taxonomy" id="40686"/>
    <lineage>
        <taxon>Eukaryota</taxon>
        <taxon>Viridiplantae</taxon>
        <taxon>Streptophyta</taxon>
        <taxon>Embryophyta</taxon>
        <taxon>Tracheophyta</taxon>
        <taxon>Spermatophyta</taxon>
        <taxon>Magnoliopsida</taxon>
        <taxon>eudicotyledons</taxon>
        <taxon>Gunneridae</taxon>
        <taxon>Pentapetalae</taxon>
        <taxon>rosids</taxon>
        <taxon>fabids</taxon>
        <taxon>Malpighiales</taxon>
        <taxon>Salicaceae</taxon>
        <taxon>Saliceae</taxon>
        <taxon>Salix</taxon>
    </lineage>
</organism>
<dbReference type="Gene3D" id="3.30.1330.30">
    <property type="match status" value="1"/>
</dbReference>
<evidence type="ECO:0000259" key="3">
    <source>
        <dbReference type="Pfam" id="PF01248"/>
    </source>
</evidence>
<reference evidence="4" key="1">
    <citation type="submission" date="2019-03" db="EMBL/GenBank/DDBJ databases">
        <authorList>
            <person name="Mank J."/>
            <person name="Almeida P."/>
        </authorList>
    </citation>
    <scope>NUCLEOTIDE SEQUENCE</scope>
    <source>
        <strain evidence="4">78183</strain>
    </source>
</reference>
<dbReference type="Pfam" id="PF01248">
    <property type="entry name" value="Ribosomal_L7Ae"/>
    <property type="match status" value="1"/>
</dbReference>
<accession>A0A6N2KBT5</accession>
<keyword evidence="1" id="KW-0689">Ribosomal protein</keyword>
<evidence type="ECO:0000256" key="2">
    <source>
        <dbReference type="ARBA" id="ARBA00023274"/>
    </source>
</evidence>
<keyword evidence="2" id="KW-0687">Ribonucleoprotein</keyword>
<dbReference type="InterPro" id="IPR029064">
    <property type="entry name" value="Ribosomal_eL30-like_sf"/>
</dbReference>
<dbReference type="EMBL" id="CAADRP010000224">
    <property type="protein sequence ID" value="VFU24981.1"/>
    <property type="molecule type" value="Genomic_DNA"/>
</dbReference>
<evidence type="ECO:0000313" key="4">
    <source>
        <dbReference type="EMBL" id="VFU24981.1"/>
    </source>
</evidence>
<feature type="domain" description="Ribosomal protein eL8/eL30/eS12/Gadd45" evidence="3">
    <location>
        <begin position="5"/>
        <end position="49"/>
    </location>
</feature>
<sequence>MLPSCLLAEDCNQPDYIKLAKALCADHGVGLLTVPSAKTLGEWAGLCNIDSKGKEGESWLLLHNALGAEDEDEKSDDEYLAEADEEESDLDLAWKMLDVAIAVTRIFCYLRSSGFKLRKRRRLKDSCVCHAHYILSQVYIQEELMKKMAIQEINNQ</sequence>
<dbReference type="GO" id="GO:0005840">
    <property type="term" value="C:ribosome"/>
    <property type="evidence" value="ECO:0007669"/>
    <property type="project" value="UniProtKB-KW"/>
</dbReference>
<dbReference type="GO" id="GO:1990904">
    <property type="term" value="C:ribonucleoprotein complex"/>
    <property type="evidence" value="ECO:0007669"/>
    <property type="project" value="UniProtKB-KW"/>
</dbReference>
<evidence type="ECO:0000256" key="1">
    <source>
        <dbReference type="ARBA" id="ARBA00022980"/>
    </source>
</evidence>
<gene>
    <name evidence="4" type="ORF">SVIM_LOCUS53386</name>
</gene>
<dbReference type="SUPFAM" id="SSF55315">
    <property type="entry name" value="L30e-like"/>
    <property type="match status" value="1"/>
</dbReference>
<dbReference type="PANTHER" id="PTHR11843">
    <property type="entry name" value="40S RIBOSOMAL PROTEIN S12"/>
    <property type="match status" value="1"/>
</dbReference>
<protein>
    <recommendedName>
        <fullName evidence="3">Ribosomal protein eL8/eL30/eS12/Gadd45 domain-containing protein</fullName>
    </recommendedName>
</protein>